<dbReference type="PROSITE" id="PS51819">
    <property type="entry name" value="VOC"/>
    <property type="match status" value="1"/>
</dbReference>
<keyword evidence="3" id="KW-0560">Oxidoreductase</keyword>
<dbReference type="SUPFAM" id="SSF54593">
    <property type="entry name" value="Glyoxalase/Bleomycin resistance protein/Dihydroxybiphenyl dioxygenase"/>
    <property type="match status" value="1"/>
</dbReference>
<reference evidence="3 4" key="1">
    <citation type="submission" date="2020-07" db="EMBL/GenBank/DDBJ databases">
        <title>Sequencing the genomes of 1000 actinobacteria strains.</title>
        <authorList>
            <person name="Klenk H.-P."/>
        </authorList>
    </citation>
    <scope>NUCLEOTIDE SEQUENCE [LARGE SCALE GENOMIC DNA]</scope>
    <source>
        <strain evidence="3 4">DSM 45772</strain>
    </source>
</reference>
<protein>
    <submittedName>
        <fullName evidence="3">Catechol 2,3-dioxygenase-like lactoylglutathione lyase family enzyme</fullName>
    </submittedName>
</protein>
<feature type="region of interest" description="Disordered" evidence="1">
    <location>
        <begin position="1"/>
        <end position="29"/>
    </location>
</feature>
<feature type="compositionally biased region" description="Polar residues" evidence="1">
    <location>
        <begin position="1"/>
        <end position="10"/>
    </location>
</feature>
<dbReference type="GO" id="GO:0016829">
    <property type="term" value="F:lyase activity"/>
    <property type="evidence" value="ECO:0007669"/>
    <property type="project" value="UniProtKB-KW"/>
</dbReference>
<proteinExistence type="predicted"/>
<evidence type="ECO:0000313" key="3">
    <source>
        <dbReference type="EMBL" id="NYD37182.1"/>
    </source>
</evidence>
<dbReference type="CDD" id="cd06587">
    <property type="entry name" value="VOC"/>
    <property type="match status" value="1"/>
</dbReference>
<evidence type="ECO:0000259" key="2">
    <source>
        <dbReference type="PROSITE" id="PS51819"/>
    </source>
</evidence>
<sequence>MTTTESQTPEPTRDEYDRQDKATLISEEQRRELEQIRDRVRAEFLFSKEKRPKSYGQGVHHVALICRDVRTTTEWYQNVAGFPVTVLFENRDLAGSTHFFFDVGNGNHLAFFDLPGVEPGPYQEVLGGLHHLCLSVSEEHWHEIKGRLDERGIEYMLESGTSIYTFDPDGARIEFIHDPLGRMYGHDTM</sequence>
<dbReference type="PANTHER" id="PTHR21366:SF31">
    <property type="entry name" value="METALLOTHIOL TRANSFERASE FOSB"/>
    <property type="match status" value="1"/>
</dbReference>
<dbReference type="InterPro" id="IPR050383">
    <property type="entry name" value="GlyoxalaseI/FosfomycinResist"/>
</dbReference>
<comment type="caution">
    <text evidence="3">The sequence shown here is derived from an EMBL/GenBank/DDBJ whole genome shotgun (WGS) entry which is preliminary data.</text>
</comment>
<keyword evidence="4" id="KW-1185">Reference proteome</keyword>
<keyword evidence="3" id="KW-0223">Dioxygenase</keyword>
<dbReference type="EMBL" id="JACCBN010000001">
    <property type="protein sequence ID" value="NYD37182.1"/>
    <property type="molecule type" value="Genomic_DNA"/>
</dbReference>
<gene>
    <name evidence="3" type="ORF">BJ983_003284</name>
</gene>
<feature type="compositionally biased region" description="Basic and acidic residues" evidence="1">
    <location>
        <begin position="11"/>
        <end position="29"/>
    </location>
</feature>
<keyword evidence="3" id="KW-0456">Lyase</keyword>
<accession>A0A7Y9DX78</accession>
<organism evidence="3 4">
    <name type="scientific">Actinomycetospora corticicola</name>
    <dbReference type="NCBI Taxonomy" id="663602"/>
    <lineage>
        <taxon>Bacteria</taxon>
        <taxon>Bacillati</taxon>
        <taxon>Actinomycetota</taxon>
        <taxon>Actinomycetes</taxon>
        <taxon>Pseudonocardiales</taxon>
        <taxon>Pseudonocardiaceae</taxon>
        <taxon>Actinomycetospora</taxon>
    </lineage>
</organism>
<dbReference type="Gene3D" id="3.10.180.10">
    <property type="entry name" value="2,3-Dihydroxybiphenyl 1,2-Dioxygenase, domain 1"/>
    <property type="match status" value="1"/>
</dbReference>
<dbReference type="InterPro" id="IPR004360">
    <property type="entry name" value="Glyas_Fos-R_dOase_dom"/>
</dbReference>
<dbReference type="Proteomes" id="UP000535890">
    <property type="component" value="Unassembled WGS sequence"/>
</dbReference>
<evidence type="ECO:0000256" key="1">
    <source>
        <dbReference type="SAM" id="MobiDB-lite"/>
    </source>
</evidence>
<dbReference type="Pfam" id="PF00903">
    <property type="entry name" value="Glyoxalase"/>
    <property type="match status" value="1"/>
</dbReference>
<evidence type="ECO:0000313" key="4">
    <source>
        <dbReference type="Proteomes" id="UP000535890"/>
    </source>
</evidence>
<dbReference type="RefSeq" id="WP_179794761.1">
    <property type="nucleotide sequence ID" value="NZ_BAABHP010000014.1"/>
</dbReference>
<dbReference type="InterPro" id="IPR029068">
    <property type="entry name" value="Glyas_Bleomycin-R_OHBP_Dase"/>
</dbReference>
<dbReference type="AlphaFoldDB" id="A0A7Y9DX78"/>
<name>A0A7Y9DX78_9PSEU</name>
<feature type="domain" description="VOC" evidence="2">
    <location>
        <begin position="58"/>
        <end position="189"/>
    </location>
</feature>
<dbReference type="GO" id="GO:0051213">
    <property type="term" value="F:dioxygenase activity"/>
    <property type="evidence" value="ECO:0007669"/>
    <property type="project" value="UniProtKB-KW"/>
</dbReference>
<dbReference type="InterPro" id="IPR037523">
    <property type="entry name" value="VOC_core"/>
</dbReference>
<dbReference type="PANTHER" id="PTHR21366">
    <property type="entry name" value="GLYOXALASE FAMILY PROTEIN"/>
    <property type="match status" value="1"/>
</dbReference>